<evidence type="ECO:0000313" key="2">
    <source>
        <dbReference type="Proteomes" id="UP001166304"/>
    </source>
</evidence>
<name>A0AA41G1C9_9EURY</name>
<dbReference type="AlphaFoldDB" id="A0AA41G1C9"/>
<proteinExistence type="predicted"/>
<comment type="caution">
    <text evidence="1">The sequence shown here is derived from an EMBL/GenBank/DDBJ whole genome shotgun (WGS) entry which is preliminary data.</text>
</comment>
<gene>
    <name evidence="1" type="ORF">KTS37_07670</name>
</gene>
<evidence type="ECO:0000313" key="1">
    <source>
        <dbReference type="EMBL" id="MBV0901666.1"/>
    </source>
</evidence>
<organism evidence="1 2">
    <name type="scientific">Haloarcula salina</name>
    <dbReference type="NCBI Taxonomy" id="1429914"/>
    <lineage>
        <taxon>Archaea</taxon>
        <taxon>Methanobacteriati</taxon>
        <taxon>Methanobacteriota</taxon>
        <taxon>Stenosarchaea group</taxon>
        <taxon>Halobacteria</taxon>
        <taxon>Halobacteriales</taxon>
        <taxon>Haloarculaceae</taxon>
        <taxon>Haloarcula</taxon>
    </lineage>
</organism>
<dbReference type="Proteomes" id="UP001166304">
    <property type="component" value="Unassembled WGS sequence"/>
</dbReference>
<keyword evidence="2" id="KW-1185">Reference proteome</keyword>
<reference evidence="1" key="1">
    <citation type="submission" date="2021-06" db="EMBL/GenBank/DDBJ databases">
        <title>New haloarchaea isolates fom saline soil.</title>
        <authorList>
            <person name="Duran-Viseras A."/>
            <person name="Sanchez-Porro C.S."/>
            <person name="Ventosa A."/>
        </authorList>
    </citation>
    <scope>NUCLEOTIDE SEQUENCE</scope>
    <source>
        <strain evidence="1">JCM 18369</strain>
    </source>
</reference>
<accession>A0AA41G1C9</accession>
<dbReference type="RefSeq" id="WP_162412562.1">
    <property type="nucleotide sequence ID" value="NZ_JAHQXE010000002.1"/>
</dbReference>
<dbReference type="EMBL" id="JAHQXE010000002">
    <property type="protein sequence ID" value="MBV0901666.1"/>
    <property type="molecule type" value="Genomic_DNA"/>
</dbReference>
<protein>
    <submittedName>
        <fullName evidence="1">Uncharacterized protein</fullName>
    </submittedName>
</protein>
<sequence length="74" mass="8442">MTATSTIKARGVVDSTMRTEETIRDRIEALRDEYDSHDPPSTELEDEAEVAILRAIEELEWVLDERDADEGFTT</sequence>